<dbReference type="EMBL" id="JAHRIP010011432">
    <property type="protein sequence ID" value="MEQ2284527.1"/>
    <property type="molecule type" value="Genomic_DNA"/>
</dbReference>
<sequence length="110" mass="12636">MRNQDDVATMDIELNGKEKFTTTKCSLHANWLVSNYTRKIAITNINVWNLLSSAGSLSFSQIQLPCVVTNPTDWSGIKKNERVEKLFIANYKVQWRICDTVGLILLWEPF</sequence>
<keyword evidence="2" id="KW-1185">Reference proteome</keyword>
<comment type="caution">
    <text evidence="1">The sequence shown here is derived from an EMBL/GenBank/DDBJ whole genome shotgun (WGS) entry which is preliminary data.</text>
</comment>
<dbReference type="Proteomes" id="UP001469553">
    <property type="component" value="Unassembled WGS sequence"/>
</dbReference>
<proteinExistence type="predicted"/>
<organism evidence="1 2">
    <name type="scientific">Ameca splendens</name>
    <dbReference type="NCBI Taxonomy" id="208324"/>
    <lineage>
        <taxon>Eukaryota</taxon>
        <taxon>Metazoa</taxon>
        <taxon>Chordata</taxon>
        <taxon>Craniata</taxon>
        <taxon>Vertebrata</taxon>
        <taxon>Euteleostomi</taxon>
        <taxon>Actinopterygii</taxon>
        <taxon>Neopterygii</taxon>
        <taxon>Teleostei</taxon>
        <taxon>Neoteleostei</taxon>
        <taxon>Acanthomorphata</taxon>
        <taxon>Ovalentaria</taxon>
        <taxon>Atherinomorphae</taxon>
        <taxon>Cyprinodontiformes</taxon>
        <taxon>Goodeidae</taxon>
        <taxon>Ameca</taxon>
    </lineage>
</organism>
<accession>A0ABV0XSX0</accession>
<reference evidence="1 2" key="1">
    <citation type="submission" date="2021-06" db="EMBL/GenBank/DDBJ databases">
        <authorList>
            <person name="Palmer J.M."/>
        </authorList>
    </citation>
    <scope>NUCLEOTIDE SEQUENCE [LARGE SCALE GENOMIC DNA]</scope>
    <source>
        <strain evidence="1 2">AS_MEX2019</strain>
        <tissue evidence="1">Muscle</tissue>
    </source>
</reference>
<name>A0ABV0XSX0_9TELE</name>
<gene>
    <name evidence="1" type="ORF">AMECASPLE_022614</name>
</gene>
<evidence type="ECO:0000313" key="2">
    <source>
        <dbReference type="Proteomes" id="UP001469553"/>
    </source>
</evidence>
<evidence type="ECO:0000313" key="1">
    <source>
        <dbReference type="EMBL" id="MEQ2284527.1"/>
    </source>
</evidence>
<protein>
    <submittedName>
        <fullName evidence="1">Uncharacterized protein</fullName>
    </submittedName>
</protein>